<keyword evidence="2" id="KW-0479">Metal-binding</keyword>
<dbReference type="PANTHER" id="PTHR10458">
    <property type="entry name" value="PEPTIDE DEFORMYLASE"/>
    <property type="match status" value="1"/>
</dbReference>
<dbReference type="EMBL" id="CVUD02000163">
    <property type="protein sequence ID" value="SEH83289.1"/>
    <property type="molecule type" value="Genomic_DNA"/>
</dbReference>
<proteinExistence type="inferred from homology"/>
<dbReference type="STRING" id="235205.BAZSYMB_SCAFFOLD00002_96"/>
<dbReference type="GO" id="GO:0042586">
    <property type="term" value="F:peptide deformylase activity"/>
    <property type="evidence" value="ECO:0007669"/>
    <property type="project" value="UniProtKB-UniRule"/>
</dbReference>
<dbReference type="GO" id="GO:0046872">
    <property type="term" value="F:metal ion binding"/>
    <property type="evidence" value="ECO:0007669"/>
    <property type="project" value="UniProtKB-KW"/>
</dbReference>
<dbReference type="Gene3D" id="3.90.45.10">
    <property type="entry name" value="Peptide deformylase"/>
    <property type="match status" value="1"/>
</dbReference>
<comment type="function">
    <text evidence="2">Removes the formyl group from the N-terminal Met of newly synthesized proteins. Requires at least a dipeptide for an efficient rate of reaction. N-terminal L-methionine is a prerequisite for activity but the enzyme has broad specificity at other positions.</text>
</comment>
<dbReference type="InterPro" id="IPR036821">
    <property type="entry name" value="Peptide_deformylase_sf"/>
</dbReference>
<dbReference type="Pfam" id="PF01327">
    <property type="entry name" value="Pep_deformylase"/>
    <property type="match status" value="1"/>
</dbReference>
<comment type="similarity">
    <text evidence="1 2">Belongs to the polypeptide deformylase family.</text>
</comment>
<sequence>MNLPILKFPDDKLRTKASKVETVDDTIKALVKDMFETMYNSDGIGLAATQVNQHLQVVVMDVPDSGEDYQLILENRNTENKKLLIGKHPLCFINPTITKKEEKEIHTEGCLSVPGYYAEVERFNHIVVEALDENGKPFTLEARNLLAVCIQHELDHLKGILFIDYLSKLKQKRLLERIKKQSH</sequence>
<dbReference type="CDD" id="cd00487">
    <property type="entry name" value="Pep_deformylase"/>
    <property type="match status" value="1"/>
</dbReference>
<organism evidence="3 5">
    <name type="scientific">Bathymodiolus azoricus thioautotrophic gill symbiont</name>
    <dbReference type="NCBI Taxonomy" id="235205"/>
    <lineage>
        <taxon>Bacteria</taxon>
        <taxon>Pseudomonadati</taxon>
        <taxon>Pseudomonadota</taxon>
        <taxon>Gammaproteobacteria</taxon>
        <taxon>sulfur-oxidizing symbionts</taxon>
    </lineage>
</organism>
<keyword evidence="2" id="KW-0408">Iron</keyword>
<dbReference type="PIRSF" id="PIRSF004749">
    <property type="entry name" value="Pep_def"/>
    <property type="match status" value="1"/>
</dbReference>
<feature type="binding site" evidence="2">
    <location>
        <position position="110"/>
    </location>
    <ligand>
        <name>Fe cation</name>
        <dbReference type="ChEBI" id="CHEBI:24875"/>
    </ligand>
</feature>
<dbReference type="SUPFAM" id="SSF56420">
    <property type="entry name" value="Peptide deformylase"/>
    <property type="match status" value="1"/>
</dbReference>
<dbReference type="AlphaFoldDB" id="A0A1H6LEX7"/>
<evidence type="ECO:0000256" key="2">
    <source>
        <dbReference type="HAMAP-Rule" id="MF_00163"/>
    </source>
</evidence>
<dbReference type="GO" id="GO:0006412">
    <property type="term" value="P:translation"/>
    <property type="evidence" value="ECO:0007669"/>
    <property type="project" value="UniProtKB-UniRule"/>
</dbReference>
<dbReference type="HAMAP" id="MF_00163">
    <property type="entry name" value="Pep_deformylase"/>
    <property type="match status" value="1"/>
</dbReference>
<dbReference type="Proteomes" id="UP000198988">
    <property type="component" value="Unassembled WGS sequence"/>
</dbReference>
<dbReference type="NCBIfam" id="TIGR00079">
    <property type="entry name" value="pept_deformyl"/>
    <property type="match status" value="1"/>
</dbReference>
<accession>A0A1H6LEX7</accession>
<evidence type="ECO:0000313" key="4">
    <source>
        <dbReference type="EMBL" id="SEI01707.1"/>
    </source>
</evidence>
<feature type="binding site" evidence="2">
    <location>
        <position position="156"/>
    </location>
    <ligand>
        <name>Fe cation</name>
        <dbReference type="ChEBI" id="CHEBI:24875"/>
    </ligand>
</feature>
<dbReference type="RefSeq" id="WP_090717915.1">
    <property type="nucleotide sequence ID" value="NZ_CAESAP020000241.1"/>
</dbReference>
<keyword evidence="2" id="KW-0378">Hydrolase</keyword>
<evidence type="ECO:0000313" key="5">
    <source>
        <dbReference type="Proteomes" id="UP000198559"/>
    </source>
</evidence>
<protein>
    <recommendedName>
        <fullName evidence="2">Peptide deformylase</fullName>
        <shortName evidence="2">PDF</shortName>
        <ecNumber evidence="2">3.5.1.88</ecNumber>
    </recommendedName>
    <alternativeName>
        <fullName evidence="2">Polypeptide deformylase</fullName>
    </alternativeName>
</protein>
<evidence type="ECO:0000313" key="3">
    <source>
        <dbReference type="EMBL" id="SEH83289.1"/>
    </source>
</evidence>
<reference evidence="5 6" key="1">
    <citation type="submission" date="2016-06" db="EMBL/GenBank/DDBJ databases">
        <authorList>
            <person name="Petersen J."/>
            <person name="Sayavedra L."/>
        </authorList>
    </citation>
    <scope>NUCLEOTIDE SEQUENCE [LARGE SCALE GENOMIC DNA]</scope>
    <source>
        <strain evidence="6">BazSymA</strain>
        <strain evidence="5">BazSymB</strain>
    </source>
</reference>
<dbReference type="PANTHER" id="PTHR10458:SF22">
    <property type="entry name" value="PEPTIDE DEFORMYLASE"/>
    <property type="match status" value="1"/>
</dbReference>
<name>A0A1H6LEX7_9GAMM</name>
<dbReference type="PRINTS" id="PR01576">
    <property type="entry name" value="PDEFORMYLASE"/>
</dbReference>
<gene>
    <name evidence="2" type="primary">def</name>
    <name evidence="4" type="ORF">BAZSYMA_ACONTIG00839_0</name>
    <name evidence="3" type="ORF">BAZSYMB_SCAFFOLD00002_96</name>
</gene>
<dbReference type="InterPro" id="IPR023635">
    <property type="entry name" value="Peptide_deformylase"/>
</dbReference>
<dbReference type="OrthoDB" id="9804313at2"/>
<feature type="binding site" evidence="2">
    <location>
        <position position="152"/>
    </location>
    <ligand>
        <name>Fe cation</name>
        <dbReference type="ChEBI" id="CHEBI:24875"/>
    </ligand>
</feature>
<evidence type="ECO:0000313" key="6">
    <source>
        <dbReference type="Proteomes" id="UP000198988"/>
    </source>
</evidence>
<dbReference type="Proteomes" id="UP000198559">
    <property type="component" value="Unassembled WGS sequence"/>
</dbReference>
<dbReference type="NCBIfam" id="NF001159">
    <property type="entry name" value="PRK00150.1-3"/>
    <property type="match status" value="1"/>
</dbReference>
<keyword evidence="2" id="KW-0648">Protein biosynthesis</keyword>
<dbReference type="EC" id="3.5.1.88" evidence="2"/>
<dbReference type="EMBL" id="CDSC02000445">
    <property type="protein sequence ID" value="SEI01707.1"/>
    <property type="molecule type" value="Genomic_DNA"/>
</dbReference>
<comment type="cofactor">
    <cofactor evidence="2">
        <name>Fe(2+)</name>
        <dbReference type="ChEBI" id="CHEBI:29033"/>
    </cofactor>
    <text evidence="2">Binds 1 Fe(2+) ion.</text>
</comment>
<evidence type="ECO:0000256" key="1">
    <source>
        <dbReference type="ARBA" id="ARBA00010759"/>
    </source>
</evidence>
<comment type="catalytic activity">
    <reaction evidence="2">
        <text>N-terminal N-formyl-L-methionyl-[peptide] + H2O = N-terminal L-methionyl-[peptide] + formate</text>
        <dbReference type="Rhea" id="RHEA:24420"/>
        <dbReference type="Rhea" id="RHEA-COMP:10639"/>
        <dbReference type="Rhea" id="RHEA-COMP:10640"/>
        <dbReference type="ChEBI" id="CHEBI:15377"/>
        <dbReference type="ChEBI" id="CHEBI:15740"/>
        <dbReference type="ChEBI" id="CHEBI:49298"/>
        <dbReference type="ChEBI" id="CHEBI:64731"/>
        <dbReference type="EC" id="3.5.1.88"/>
    </reaction>
</comment>
<reference evidence="3" key="2">
    <citation type="submission" date="2016-06" db="EMBL/GenBank/DDBJ databases">
        <authorList>
            <person name="Olsen C.W."/>
            <person name="Carey S."/>
            <person name="Hinshaw L."/>
            <person name="Karasin A.I."/>
        </authorList>
    </citation>
    <scope>NUCLEOTIDE SEQUENCE [LARGE SCALE GENOMIC DNA]</scope>
    <source>
        <strain evidence="4">BazSymA</strain>
        <strain evidence="3">BazSymB</strain>
    </source>
</reference>
<feature type="active site" evidence="2">
    <location>
        <position position="153"/>
    </location>
</feature>